<keyword evidence="2" id="KW-0808">Transferase</keyword>
<dbReference type="GO" id="GO:0043770">
    <property type="term" value="F:demethylmenaquinone methyltransferase activity"/>
    <property type="evidence" value="ECO:0007669"/>
    <property type="project" value="UniProtKB-EC"/>
</dbReference>
<evidence type="ECO:0000313" key="3">
    <source>
        <dbReference type="Proteomes" id="UP000614580"/>
    </source>
</evidence>
<accession>A0A812A2Q1</accession>
<evidence type="ECO:0000313" key="2">
    <source>
        <dbReference type="EMBL" id="CAD7767199.1"/>
    </source>
</evidence>
<protein>
    <submittedName>
        <fullName evidence="2">Ubiquinone/menaquinone biosynthesis C-methyltransferase UbiE</fullName>
        <ecNumber evidence="2">2.1.1.163</ecNumber>
    </submittedName>
</protein>
<keyword evidence="2" id="KW-0830">Ubiquinone</keyword>
<comment type="caution">
    <text evidence="2">The sequence shown here is derived from an EMBL/GenBank/DDBJ whole genome shotgun (WGS) entry which is preliminary data.</text>
</comment>
<feature type="domain" description="Methyltransferase type 11" evidence="1">
    <location>
        <begin position="53"/>
        <end position="147"/>
    </location>
</feature>
<evidence type="ECO:0000259" key="1">
    <source>
        <dbReference type="Pfam" id="PF08241"/>
    </source>
</evidence>
<dbReference type="GO" id="GO:0008757">
    <property type="term" value="F:S-adenosylmethionine-dependent methyltransferase activity"/>
    <property type="evidence" value="ECO:0007669"/>
    <property type="project" value="InterPro"/>
</dbReference>
<dbReference type="Gene3D" id="3.40.50.150">
    <property type="entry name" value="Vaccinia Virus protein VP39"/>
    <property type="match status" value="1"/>
</dbReference>
<dbReference type="Pfam" id="PF08241">
    <property type="entry name" value="Methyltransf_11"/>
    <property type="match status" value="1"/>
</dbReference>
<dbReference type="SUPFAM" id="SSF53335">
    <property type="entry name" value="S-adenosyl-L-methionine-dependent methyltransferases"/>
    <property type="match status" value="1"/>
</dbReference>
<proteinExistence type="predicted"/>
<dbReference type="InterPro" id="IPR013216">
    <property type="entry name" value="Methyltransf_11"/>
</dbReference>
<dbReference type="EC" id="2.1.1.163" evidence="2"/>
<gene>
    <name evidence="2" type="primary">ubiE_2</name>
    <name evidence="2" type="ORF">DNFNHJIP_00606</name>
</gene>
<organism evidence="2 3">
    <name type="scientific">Candidatus Argoarchaeum ethanivorans</name>
    <dbReference type="NCBI Taxonomy" id="2608793"/>
    <lineage>
        <taxon>Archaea</taxon>
        <taxon>Methanobacteriati</taxon>
        <taxon>Methanobacteriota</taxon>
        <taxon>Stenosarchaea group</taxon>
        <taxon>Methanomicrobia</taxon>
        <taxon>Methanosarcinales</taxon>
        <taxon>Methanosarcinales incertae sedis</taxon>
        <taxon>GOM Arc I cluster</taxon>
        <taxon>Candidatus Argoarchaeum</taxon>
    </lineage>
</organism>
<reference evidence="2" key="1">
    <citation type="submission" date="2020-12" db="EMBL/GenBank/DDBJ databases">
        <authorList>
            <person name="Hahn C.J."/>
            <person name="Laso-Perez R."/>
            <person name="Vulcano F."/>
            <person name="Vaziourakis K.-M."/>
            <person name="Stokke R."/>
            <person name="Steen I.H."/>
            <person name="Teske A."/>
            <person name="Boetius A."/>
            <person name="Liebeke M."/>
            <person name="Amann R."/>
            <person name="Knittel K."/>
        </authorList>
    </citation>
    <scope>NUCLEOTIDE SEQUENCE</scope>
    <source>
        <strain evidence="2">Gfbio:c6db26ca-90af-429b-aeed-0e3e8aed0b5e:GoM-Arc1_AMV-AAA_792_C10</strain>
    </source>
</reference>
<dbReference type="PANTHER" id="PTHR43591:SF24">
    <property type="entry name" value="2-METHOXY-6-POLYPRENYL-1,4-BENZOQUINOL METHYLASE, MITOCHONDRIAL"/>
    <property type="match status" value="1"/>
</dbReference>
<dbReference type="EMBL" id="CAJHZY010000082">
    <property type="protein sequence ID" value="CAD7767199.1"/>
    <property type="molecule type" value="Genomic_DNA"/>
</dbReference>
<dbReference type="InterPro" id="IPR029063">
    <property type="entry name" value="SAM-dependent_MTases_sf"/>
</dbReference>
<dbReference type="CDD" id="cd02440">
    <property type="entry name" value="AdoMet_MTases"/>
    <property type="match status" value="1"/>
</dbReference>
<dbReference type="PANTHER" id="PTHR43591">
    <property type="entry name" value="METHYLTRANSFERASE"/>
    <property type="match status" value="1"/>
</dbReference>
<dbReference type="Proteomes" id="UP000614580">
    <property type="component" value="Unassembled WGS sequence"/>
</dbReference>
<keyword evidence="2" id="KW-0489">Methyltransferase</keyword>
<sequence length="262" mass="29956">MVRGELKFDWVKEEIKEYWDLTKEHAFFEDDEEEEAWRRSLHEEFGTEKLKILDVGAGNGSLSLLFAEMGHDVVGIDISTEMLAVAKKKAKERGVDPDLRIGDAESLDFDDESFDSVVSRIVLGTLPNHETAIAEWMRVLKPGGRVYTFEIDSPGRRKAGWIKRNLGLLLITLSERKNAWKRPNYSKEVNEKLPLRFGKVSSTAIKKVELFRKGGFEDVSVFAMEEVSEISQKNQKDVSLGYKLAWGDPDYSAWYYIRGSKP</sequence>
<dbReference type="AlphaFoldDB" id="A0A812A2Q1"/>
<name>A0A812A2Q1_9EURY</name>
<dbReference type="GO" id="GO:0032259">
    <property type="term" value="P:methylation"/>
    <property type="evidence" value="ECO:0007669"/>
    <property type="project" value="UniProtKB-KW"/>
</dbReference>